<proteinExistence type="predicted"/>
<dbReference type="STRING" id="1838286.Verru16b_01815"/>
<dbReference type="AlphaFoldDB" id="A0A1D8AV17"/>
<evidence type="ECO:0000313" key="1">
    <source>
        <dbReference type="EMBL" id="AOS44747.1"/>
    </source>
</evidence>
<keyword evidence="2" id="KW-1185">Reference proteome</keyword>
<dbReference type="Proteomes" id="UP000095228">
    <property type="component" value="Chromosome"/>
</dbReference>
<sequence length="250" mass="28277">MVWQDNVTNAERPSDLIGAWQWHTALSTEIAHAGAGGHRWRSSAGVRTEVWPRFEGLNLVAPGVAGAWEYKPGVGPYRPVFSADGETEWIAAQEAARAGWAGALRLRMRQRLGAAWEFSAGHEWRRLDAHGMAFDRTGREWFGRLEYVPVRDWILALEAAERVGDVVSYSQPPRPDLVAIGKPITFVDTFEQSSPWIAYYFRARTRSGAVEVMRRFGRATLTLRYEFRDTVHAGPGYRNRLTAVRYAVPF</sequence>
<accession>A0A1D8AV17</accession>
<protein>
    <submittedName>
        <fullName evidence="1">Uncharacterized protein</fullName>
    </submittedName>
</protein>
<organism evidence="1 2">
    <name type="scientific">Lacunisphaera limnophila</name>
    <dbReference type="NCBI Taxonomy" id="1838286"/>
    <lineage>
        <taxon>Bacteria</taxon>
        <taxon>Pseudomonadati</taxon>
        <taxon>Verrucomicrobiota</taxon>
        <taxon>Opitutia</taxon>
        <taxon>Opitutales</taxon>
        <taxon>Opitutaceae</taxon>
        <taxon>Lacunisphaera</taxon>
    </lineage>
</organism>
<reference evidence="1 2" key="1">
    <citation type="submission" date="2016-06" db="EMBL/GenBank/DDBJ databases">
        <title>Three novel species with peptidoglycan cell walls form the new genus Lacunisphaera gen. nov. in the family Opitutaceae of the verrucomicrobial subdivision 4.</title>
        <authorList>
            <person name="Rast P."/>
            <person name="Gloeckner I."/>
            <person name="Jogler M."/>
            <person name="Boedeker C."/>
            <person name="Jeske O."/>
            <person name="Wiegand S."/>
            <person name="Reinhardt R."/>
            <person name="Schumann P."/>
            <person name="Rohde M."/>
            <person name="Spring S."/>
            <person name="Gloeckner F.O."/>
            <person name="Jogler C."/>
        </authorList>
    </citation>
    <scope>NUCLEOTIDE SEQUENCE [LARGE SCALE GENOMIC DNA]</scope>
    <source>
        <strain evidence="1 2">IG16b</strain>
    </source>
</reference>
<evidence type="ECO:0000313" key="2">
    <source>
        <dbReference type="Proteomes" id="UP000095228"/>
    </source>
</evidence>
<dbReference type="EMBL" id="CP016094">
    <property type="protein sequence ID" value="AOS44747.1"/>
    <property type="molecule type" value="Genomic_DNA"/>
</dbReference>
<gene>
    <name evidence="1" type="ORF">Verru16b_01815</name>
</gene>
<name>A0A1D8AV17_9BACT</name>
<dbReference type="KEGG" id="obg:Verru16b_01815"/>